<name>A0A6V7P9Y4_ANACO</name>
<dbReference type="SUPFAM" id="SSF58113">
    <property type="entry name" value="Apolipoprotein A-I"/>
    <property type="match status" value="1"/>
</dbReference>
<dbReference type="Gene3D" id="1.20.120.20">
    <property type="entry name" value="Apolipoprotein"/>
    <property type="match status" value="1"/>
</dbReference>
<organism evidence="4">
    <name type="scientific">Ananas comosus var. bracteatus</name>
    <name type="common">red pineapple</name>
    <dbReference type="NCBI Taxonomy" id="296719"/>
    <lineage>
        <taxon>Eukaryota</taxon>
        <taxon>Viridiplantae</taxon>
        <taxon>Streptophyta</taxon>
        <taxon>Embryophyta</taxon>
        <taxon>Tracheophyta</taxon>
        <taxon>Spermatophyta</taxon>
        <taxon>Magnoliopsida</taxon>
        <taxon>Liliopsida</taxon>
        <taxon>Poales</taxon>
        <taxon>Bromeliaceae</taxon>
        <taxon>Bromelioideae</taxon>
        <taxon>Ananas</taxon>
    </lineage>
</organism>
<accession>A0A6V7P9Y4</accession>
<keyword evidence="3" id="KW-0472">Membrane</keyword>
<feature type="coiled-coil region" evidence="1">
    <location>
        <begin position="7"/>
        <end position="48"/>
    </location>
</feature>
<dbReference type="PANTHER" id="PTHR34360">
    <property type="entry name" value="OS08G0519400 PROTEIN"/>
    <property type="match status" value="1"/>
</dbReference>
<protein>
    <submittedName>
        <fullName evidence="4">Uncharacterized protein</fullName>
    </submittedName>
</protein>
<reference evidence="4" key="1">
    <citation type="submission" date="2020-07" db="EMBL/GenBank/DDBJ databases">
        <authorList>
            <person name="Lin J."/>
        </authorList>
    </citation>
    <scope>NUCLEOTIDE SEQUENCE</scope>
</reference>
<gene>
    <name evidence="4" type="ORF">CB5_LOCUS10852</name>
</gene>
<keyword evidence="3" id="KW-1133">Transmembrane helix</keyword>
<dbReference type="AlphaFoldDB" id="A0A6V7P9Y4"/>
<evidence type="ECO:0000256" key="1">
    <source>
        <dbReference type="SAM" id="Coils"/>
    </source>
</evidence>
<keyword evidence="3" id="KW-0812">Transmembrane</keyword>
<dbReference type="EMBL" id="LR862146">
    <property type="protein sequence ID" value="CAD1827641.1"/>
    <property type="molecule type" value="Genomic_DNA"/>
</dbReference>
<dbReference type="PANTHER" id="PTHR34360:SF1">
    <property type="entry name" value="OS08G0519400 PROTEIN"/>
    <property type="match status" value="1"/>
</dbReference>
<feature type="transmembrane region" description="Helical" evidence="3">
    <location>
        <begin position="241"/>
        <end position="261"/>
    </location>
</feature>
<sequence>MNVLLVFPELQKTSEEQKKRIQKIERALRVAEEELMRAQLEATSKSKELTEVHGAWLPPWLATHIGDFQEIALAHWEERLKPAYESFLQKASENTREAQKWAEPHLETIKTKWIPAVKEKWVIFVKNAEPHLRMVSSKSVEIYEASKTAIAPHVVRAQEFADPYLQEAKKFSKPYINQVAEITKPHVEKVRVALKPYTKQVVRSYRKFLKSANTYHHQVQATLTENLKKHELTKSLATKELVWFMASALLAFPVFFLYRLLSDIFCKKARKPSRNTHNHASHASRRPKRRHTDK</sequence>
<evidence type="ECO:0000256" key="3">
    <source>
        <dbReference type="SAM" id="Phobius"/>
    </source>
</evidence>
<keyword evidence="1" id="KW-0175">Coiled coil</keyword>
<feature type="region of interest" description="Disordered" evidence="2">
    <location>
        <begin position="271"/>
        <end position="294"/>
    </location>
</feature>
<evidence type="ECO:0000313" key="4">
    <source>
        <dbReference type="EMBL" id="CAD1827641.1"/>
    </source>
</evidence>
<evidence type="ECO:0000256" key="2">
    <source>
        <dbReference type="SAM" id="MobiDB-lite"/>
    </source>
</evidence>
<proteinExistence type="predicted"/>